<proteinExistence type="predicted"/>
<dbReference type="PIRSF" id="PIRSF006060">
    <property type="entry name" value="AA_transporter"/>
    <property type="match status" value="1"/>
</dbReference>
<dbReference type="InterPro" id="IPR002293">
    <property type="entry name" value="AA/rel_permease1"/>
</dbReference>
<feature type="transmembrane region" description="Helical" evidence="5">
    <location>
        <begin position="12"/>
        <end position="33"/>
    </location>
</feature>
<evidence type="ECO:0000256" key="2">
    <source>
        <dbReference type="ARBA" id="ARBA00022692"/>
    </source>
</evidence>
<comment type="subcellular location">
    <subcellularLocation>
        <location evidence="1">Membrane</location>
        <topology evidence="1">Multi-pass membrane protein</topology>
    </subcellularLocation>
</comment>
<sequence>MASQGKFKKSLTLTDLTFIGLGSIFGSGWLFAASHVSAMAGPAGILSWVFGGFAVFLLGLVYCELGAALPRAGGVVRYPEFSHGPLLGSLTGFITLIAFSSLIAIEAVASRQYAAAWFPSLNVPGSSDPSLLGWVVQFVLLVLYFLLNYFSVKSFAIANNIVSIFKFMVPLLVIVLLLTHFNSANMHVQGFAPNGSAGVQLAISTGGIIFAYLGLTPIVSVASEVRNPQRTIPIALILSIALSTVIYVLLQVSFLGAIPTEQLANGWAGIDKLYSLPYRDIALALGLGWLAFLVVADAVVSPSGTGNIYMNATPRVIYGWARSGGFLKSLTKIDAKSGIPRRALWASFGLSLFWTLPFPSWEKLIGVVSAALVLSYAVAPVTVAALRRSAPGMARPFKVRAFAVLGPVSFIVAALIVYWSRWQVLSWLLGLQVVMFAAYVIYKLPSAEGRQRLLRQVQCSLWLIVFYVLVMTVSWLGTFGGIGAITHPWDSLVVAVIALGIYEWAARSGLHAHELNLGEDESED</sequence>
<dbReference type="PANTHER" id="PTHR47547">
    <property type="match status" value="1"/>
</dbReference>
<protein>
    <submittedName>
        <fullName evidence="6">Aspartate:proton symporter</fullName>
    </submittedName>
</protein>
<evidence type="ECO:0000313" key="6">
    <source>
        <dbReference type="EMBL" id="KRG63252.1"/>
    </source>
</evidence>
<evidence type="ECO:0000256" key="4">
    <source>
        <dbReference type="ARBA" id="ARBA00023136"/>
    </source>
</evidence>
<feature type="transmembrane region" description="Helical" evidence="5">
    <location>
        <begin position="86"/>
        <end position="111"/>
    </location>
</feature>
<dbReference type="InterPro" id="IPR052962">
    <property type="entry name" value="AA_Transporter_AGT"/>
</dbReference>
<keyword evidence="4 5" id="KW-0472">Membrane</keyword>
<comment type="caution">
    <text evidence="6">The sequence shown here is derived from an EMBL/GenBank/DDBJ whole genome shotgun (WGS) entry which is preliminary data.</text>
</comment>
<feature type="transmembrane region" description="Helical" evidence="5">
    <location>
        <begin position="131"/>
        <end position="150"/>
    </location>
</feature>
<name>A0A0R0CBF2_9GAMM</name>
<evidence type="ECO:0000256" key="1">
    <source>
        <dbReference type="ARBA" id="ARBA00004141"/>
    </source>
</evidence>
<feature type="transmembrane region" description="Helical" evidence="5">
    <location>
        <begin position="462"/>
        <end position="482"/>
    </location>
</feature>
<dbReference type="Pfam" id="PF13520">
    <property type="entry name" value="AA_permease_2"/>
    <property type="match status" value="1"/>
</dbReference>
<dbReference type="Gene3D" id="1.20.1740.10">
    <property type="entry name" value="Amino acid/polyamine transporter I"/>
    <property type="match status" value="1"/>
</dbReference>
<reference evidence="6 7" key="1">
    <citation type="submission" date="2015-05" db="EMBL/GenBank/DDBJ databases">
        <title>Genome sequencing and analysis of members of genus Stenotrophomonas.</title>
        <authorList>
            <person name="Patil P.P."/>
            <person name="Midha S."/>
            <person name="Patil P.B."/>
        </authorList>
    </citation>
    <scope>NUCLEOTIDE SEQUENCE [LARGE SCALE GENOMIC DNA]</scope>
    <source>
        <strain evidence="6 7">DSM 18929</strain>
    </source>
</reference>
<dbReference type="RefSeq" id="WP_057634917.1">
    <property type="nucleotide sequence ID" value="NZ_LDJI01000025.1"/>
</dbReference>
<accession>A0A0R0CBF2</accession>
<dbReference type="PATRIC" id="fig|405444.3.peg.1771"/>
<dbReference type="AlphaFoldDB" id="A0A0R0CBF2"/>
<feature type="transmembrane region" description="Helical" evidence="5">
    <location>
        <begin position="162"/>
        <end position="181"/>
    </location>
</feature>
<keyword evidence="2 5" id="KW-0812">Transmembrane</keyword>
<keyword evidence="3 5" id="KW-1133">Transmembrane helix</keyword>
<evidence type="ECO:0000256" key="5">
    <source>
        <dbReference type="SAM" id="Phobius"/>
    </source>
</evidence>
<evidence type="ECO:0000313" key="7">
    <source>
        <dbReference type="Proteomes" id="UP000050864"/>
    </source>
</evidence>
<organism evidence="6 7">
    <name type="scientific">Stenotrophomonas humi</name>
    <dbReference type="NCBI Taxonomy" id="405444"/>
    <lineage>
        <taxon>Bacteria</taxon>
        <taxon>Pseudomonadati</taxon>
        <taxon>Pseudomonadota</taxon>
        <taxon>Gammaproteobacteria</taxon>
        <taxon>Lysobacterales</taxon>
        <taxon>Lysobacteraceae</taxon>
        <taxon>Stenotrophomonas</taxon>
    </lineage>
</organism>
<dbReference type="OrthoDB" id="9804700at2"/>
<dbReference type="STRING" id="405444.ABB26_13355"/>
<dbReference type="PANTHER" id="PTHR47547:SF1">
    <property type="entry name" value="ASPARTATE-PROTON SYMPORTER"/>
    <property type="match status" value="1"/>
</dbReference>
<gene>
    <name evidence="6" type="ORF">ABB26_13355</name>
</gene>
<feature type="transmembrane region" description="Helical" evidence="5">
    <location>
        <begin position="424"/>
        <end position="442"/>
    </location>
</feature>
<feature type="transmembrane region" description="Helical" evidence="5">
    <location>
        <begin position="45"/>
        <end position="65"/>
    </location>
</feature>
<feature type="transmembrane region" description="Helical" evidence="5">
    <location>
        <begin position="234"/>
        <end position="258"/>
    </location>
</feature>
<keyword evidence="7" id="KW-1185">Reference proteome</keyword>
<feature type="transmembrane region" description="Helical" evidence="5">
    <location>
        <begin position="281"/>
        <end position="300"/>
    </location>
</feature>
<feature type="transmembrane region" description="Helical" evidence="5">
    <location>
        <begin position="399"/>
        <end position="418"/>
    </location>
</feature>
<feature type="transmembrane region" description="Helical" evidence="5">
    <location>
        <begin position="364"/>
        <end position="387"/>
    </location>
</feature>
<dbReference type="GO" id="GO:0016020">
    <property type="term" value="C:membrane"/>
    <property type="evidence" value="ECO:0007669"/>
    <property type="project" value="UniProtKB-SubCell"/>
</dbReference>
<feature type="transmembrane region" description="Helical" evidence="5">
    <location>
        <begin position="342"/>
        <end position="358"/>
    </location>
</feature>
<dbReference type="GO" id="GO:0022857">
    <property type="term" value="F:transmembrane transporter activity"/>
    <property type="evidence" value="ECO:0007669"/>
    <property type="project" value="InterPro"/>
</dbReference>
<dbReference type="Proteomes" id="UP000050864">
    <property type="component" value="Unassembled WGS sequence"/>
</dbReference>
<feature type="transmembrane region" description="Helical" evidence="5">
    <location>
        <begin position="201"/>
        <end position="222"/>
    </location>
</feature>
<dbReference type="EMBL" id="LDJI01000025">
    <property type="protein sequence ID" value="KRG63252.1"/>
    <property type="molecule type" value="Genomic_DNA"/>
</dbReference>
<evidence type="ECO:0000256" key="3">
    <source>
        <dbReference type="ARBA" id="ARBA00022989"/>
    </source>
</evidence>